<dbReference type="InterPro" id="IPR036875">
    <property type="entry name" value="Znf_CCHC_sf"/>
</dbReference>
<keyword evidence="1" id="KW-0863">Zinc-finger</keyword>
<reference evidence="4 5" key="1">
    <citation type="journal article" date="2020" name="bioRxiv">
        <title>Sequence and annotation of 42 cannabis genomes reveals extensive copy number variation in cannabinoid synthesis and pathogen resistance genes.</title>
        <authorList>
            <person name="Mckernan K.J."/>
            <person name="Helbert Y."/>
            <person name="Kane L.T."/>
            <person name="Ebling H."/>
            <person name="Zhang L."/>
            <person name="Liu B."/>
            <person name="Eaton Z."/>
            <person name="Mclaughlin S."/>
            <person name="Kingan S."/>
            <person name="Baybayan P."/>
            <person name="Concepcion G."/>
            <person name="Jordan M."/>
            <person name="Riva A."/>
            <person name="Barbazuk W."/>
            <person name="Harkins T."/>
        </authorList>
    </citation>
    <scope>NUCLEOTIDE SEQUENCE [LARGE SCALE GENOMIC DNA]</scope>
    <source>
        <strain evidence="5">cv. Jamaican Lion 4</strain>
        <tissue evidence="4">Leaf</tissue>
    </source>
</reference>
<proteinExistence type="predicted"/>
<evidence type="ECO:0000256" key="2">
    <source>
        <dbReference type="SAM" id="MobiDB-lite"/>
    </source>
</evidence>
<dbReference type="PANTHER" id="PTHR36615:SF7">
    <property type="entry name" value="PROTEIN, PUTATIVE-RELATED"/>
    <property type="match status" value="1"/>
</dbReference>
<protein>
    <recommendedName>
        <fullName evidence="3">CCHC-type domain-containing protein</fullName>
    </recommendedName>
</protein>
<accession>A0A7J6GVG7</accession>
<comment type="caution">
    <text evidence="4">The sequence shown here is derived from an EMBL/GenBank/DDBJ whole genome shotgun (WGS) entry which is preliminary data.</text>
</comment>
<organism evidence="4 5">
    <name type="scientific">Cannabis sativa</name>
    <name type="common">Hemp</name>
    <name type="synonym">Marijuana</name>
    <dbReference type="NCBI Taxonomy" id="3483"/>
    <lineage>
        <taxon>Eukaryota</taxon>
        <taxon>Viridiplantae</taxon>
        <taxon>Streptophyta</taxon>
        <taxon>Embryophyta</taxon>
        <taxon>Tracheophyta</taxon>
        <taxon>Spermatophyta</taxon>
        <taxon>Magnoliopsida</taxon>
        <taxon>eudicotyledons</taxon>
        <taxon>Gunneridae</taxon>
        <taxon>Pentapetalae</taxon>
        <taxon>rosids</taxon>
        <taxon>fabids</taxon>
        <taxon>Rosales</taxon>
        <taxon>Cannabaceae</taxon>
        <taxon>Cannabis</taxon>
    </lineage>
</organism>
<dbReference type="PANTHER" id="PTHR36615">
    <property type="entry name" value="PROTEIN, PUTATIVE-RELATED"/>
    <property type="match status" value="1"/>
</dbReference>
<dbReference type="Proteomes" id="UP000525078">
    <property type="component" value="Unassembled WGS sequence"/>
</dbReference>
<feature type="region of interest" description="Disordered" evidence="2">
    <location>
        <begin position="71"/>
        <end position="119"/>
    </location>
</feature>
<evidence type="ECO:0000256" key="1">
    <source>
        <dbReference type="PROSITE-ProRule" id="PRU00047"/>
    </source>
</evidence>
<keyword evidence="1" id="KW-0862">Zinc</keyword>
<gene>
    <name evidence="4" type="ORF">F8388_006850</name>
</gene>
<dbReference type="AlphaFoldDB" id="A0A7J6GVG7"/>
<keyword evidence="1" id="KW-0479">Metal-binding</keyword>
<feature type="region of interest" description="Disordered" evidence="2">
    <location>
        <begin position="1"/>
        <end position="28"/>
    </location>
</feature>
<evidence type="ECO:0000313" key="4">
    <source>
        <dbReference type="EMBL" id="KAF4386895.1"/>
    </source>
</evidence>
<dbReference type="Gene3D" id="4.10.60.10">
    <property type="entry name" value="Zinc finger, CCHC-type"/>
    <property type="match status" value="1"/>
</dbReference>
<feature type="region of interest" description="Disordered" evidence="2">
    <location>
        <begin position="139"/>
        <end position="161"/>
    </location>
</feature>
<dbReference type="GO" id="GO:0008270">
    <property type="term" value="F:zinc ion binding"/>
    <property type="evidence" value="ECO:0007669"/>
    <property type="project" value="UniProtKB-KW"/>
</dbReference>
<evidence type="ECO:0000313" key="5">
    <source>
        <dbReference type="Proteomes" id="UP000525078"/>
    </source>
</evidence>
<evidence type="ECO:0000259" key="3">
    <source>
        <dbReference type="PROSITE" id="PS50158"/>
    </source>
</evidence>
<feature type="compositionally biased region" description="Basic residues" evidence="2">
    <location>
        <begin position="105"/>
        <end position="119"/>
    </location>
</feature>
<dbReference type="GO" id="GO:0003676">
    <property type="term" value="F:nucleic acid binding"/>
    <property type="evidence" value="ECO:0007669"/>
    <property type="project" value="InterPro"/>
</dbReference>
<dbReference type="SUPFAM" id="SSF57756">
    <property type="entry name" value="Retrovirus zinc finger-like domains"/>
    <property type="match status" value="1"/>
</dbReference>
<dbReference type="InterPro" id="IPR001878">
    <property type="entry name" value="Znf_CCHC"/>
</dbReference>
<feature type="domain" description="CCHC-type" evidence="3">
    <location>
        <begin position="115"/>
        <end position="130"/>
    </location>
</feature>
<dbReference type="PROSITE" id="PS50158">
    <property type="entry name" value="ZF_CCHC"/>
    <property type="match status" value="1"/>
</dbReference>
<name>A0A7J6GVG7_CANSA</name>
<sequence length="184" mass="20897">MESYTRNSSMINGGNMSPRNPSRPIPKRGQVKMGIVVGLAHSVASVFTPSRTSSGTNKITKILRRNSRINKAAKQESRTDDALMVRGRIPRRSNSKFRGNSRSNSRSKSRPRETRKCHHCGKVGHLIRNCWDLRDKRKKKKDKEDEDSNNDSNAVIDDSDGDSNAYNIKDYFILDKNVSRNYSL</sequence>
<dbReference type="EMBL" id="JAATIP010000041">
    <property type="protein sequence ID" value="KAF4386895.1"/>
    <property type="molecule type" value="Genomic_DNA"/>
</dbReference>
<feature type="compositionally biased region" description="Basic and acidic residues" evidence="2">
    <location>
        <begin position="73"/>
        <end position="83"/>
    </location>
</feature>
<feature type="compositionally biased region" description="Polar residues" evidence="2">
    <location>
        <begin position="1"/>
        <end position="20"/>
    </location>
</feature>